<evidence type="ECO:0008006" key="5">
    <source>
        <dbReference type="Google" id="ProtNLM"/>
    </source>
</evidence>
<evidence type="ECO:0000313" key="3">
    <source>
        <dbReference type="EMBL" id="AVL94969.1"/>
    </source>
</evidence>
<name>A0A2P1EM64_9VIRU</name>
<feature type="domain" description="L544-like helical" evidence="2">
    <location>
        <begin position="211"/>
        <end position="353"/>
    </location>
</feature>
<dbReference type="EMBL" id="MG807320">
    <property type="protein sequence ID" value="AVL94969.1"/>
    <property type="molecule type" value="Genomic_DNA"/>
</dbReference>
<proteinExistence type="predicted"/>
<dbReference type="InterPro" id="IPR048545">
    <property type="entry name" value="L544-like_helical"/>
</dbReference>
<keyword evidence="4" id="KW-1185">Reference proteome</keyword>
<dbReference type="Proteomes" id="UP000289600">
    <property type="component" value="Segment"/>
</dbReference>
<evidence type="ECO:0000259" key="2">
    <source>
        <dbReference type="Pfam" id="PF21657"/>
    </source>
</evidence>
<accession>A0A2P1EM64</accession>
<dbReference type="Pfam" id="PF21655">
    <property type="entry name" value="L544_NTransf"/>
    <property type="match status" value="1"/>
</dbReference>
<dbReference type="Pfam" id="PF21657">
    <property type="entry name" value="L544_helical"/>
    <property type="match status" value="1"/>
</dbReference>
<organism evidence="3 4">
    <name type="scientific">Moumouvirus australiensis</name>
    <dbReference type="NCBI Taxonomy" id="2109587"/>
    <lineage>
        <taxon>Viruses</taxon>
        <taxon>Varidnaviria</taxon>
        <taxon>Bamfordvirae</taxon>
        <taxon>Nucleocytoviricota</taxon>
        <taxon>Megaviricetes</taxon>
        <taxon>Imitervirales</taxon>
        <taxon>Mimiviridae</taxon>
        <taxon>Megamimivirinae</taxon>
        <taxon>Moumouvirus</taxon>
        <taxon>Moumouvirus australiense</taxon>
    </lineage>
</organism>
<evidence type="ECO:0000313" key="4">
    <source>
        <dbReference type="Proteomes" id="UP000289600"/>
    </source>
</evidence>
<protein>
    <recommendedName>
        <fullName evidence="5">Nucleotidyl transferase</fullName>
    </recommendedName>
</protein>
<gene>
    <name evidence="3" type="ORF">mc_583</name>
</gene>
<reference evidence="4" key="1">
    <citation type="submission" date="2018-01" db="EMBL/GenBank/DDBJ databases">
        <title>Testimony of 'menage a trois' revealed by the proteome of Megavirus virophage.</title>
        <authorList>
            <person name="Jeudy S."/>
            <person name="Bertaux L."/>
            <person name="Alempic J.-M."/>
            <person name="Lartigue A."/>
            <person name="Legendre M."/>
            <person name="Philippe N."/>
            <person name="Beucher L."/>
            <person name="Biondi E."/>
            <person name="Juul S."/>
            <person name="Turner D."/>
            <person name="Coute Y."/>
            <person name="Claverie J.-M."/>
            <person name="Abergel C."/>
        </authorList>
    </citation>
    <scope>NUCLEOTIDE SEQUENCE [LARGE SCALE GENOMIC DNA]</scope>
</reference>
<sequence>MLIYTYKLEKYVKNKLLPKLLLISDKDKYSIKGSFRRRVPYITDIDVVNNVYPQINKNNIYENIVKQIKKISNDPDIILVYITCGTDDRFKILNGSNEELEKIKSLLNDKEKKEFENIIEKYSQDQNKKIFFINELIWEHYKIRWKPQDVLTGYINLPGGVTQNFDDIAKNNNNLLLQYYVKLGNYPVGVDVVINYENIDLSQAYKNAGYYQLQLANYSREFYYMLFPLRFYFKNNKEISKEIDDIIEKKYGLYKQLMVRINDYNTLYESGNLNIKTATDIVSSIIRDIKNLKDFSSDTIYQIQKIAIDNPPQVKMEDWNNLLKILYKEINNDVNRKSRKYFYHYISLVPKPDVSQNYISSKKVDQKNNI</sequence>
<dbReference type="InterPro" id="IPR048543">
    <property type="entry name" value="L544-like_NTransf"/>
</dbReference>
<feature type="domain" description="L544-like nucleotidyltransferase" evidence="1">
    <location>
        <begin position="4"/>
        <end position="196"/>
    </location>
</feature>
<evidence type="ECO:0000259" key="1">
    <source>
        <dbReference type="Pfam" id="PF21655"/>
    </source>
</evidence>